<proteinExistence type="predicted"/>
<keyword evidence="2" id="KW-1185">Reference proteome</keyword>
<sequence length="244" mass="27785">MRKIDLKLEDFRFGKSLLCHLWVICPSCQHTNQLILNSMTDCGDGPRRYRRPVAVEDPTIDANADVNLAEAIEDRFYGDFISVANSVAELFHIPTWAAFTKSAIATTRFYKSANDAFRQGYERGTSAGRQMLARELLSWMHSQPYMYLKKDDLEALLMNRQASAKSHGLIVSPVEKESPLTNSNQTTPSPVKEHTGMMLMFNEALRVPNDLGEFFQQACYRNSKKRVISSHGDECDSVRKRARR</sequence>
<dbReference type="Pfam" id="PF15251">
    <property type="entry name" value="TAPR1-like"/>
    <property type="match status" value="1"/>
</dbReference>
<protein>
    <submittedName>
        <fullName evidence="1">HUWE1-associated protein</fullName>
    </submittedName>
</protein>
<evidence type="ECO:0000313" key="2">
    <source>
        <dbReference type="Proteomes" id="UP001558632"/>
    </source>
</evidence>
<dbReference type="InterPro" id="IPR029196">
    <property type="entry name" value="HAPSTR1-like"/>
</dbReference>
<name>A0ABR3KKU5_TRISP</name>
<accession>A0ABR3KKU5</accession>
<dbReference type="EMBL" id="JBEUSY010000258">
    <property type="protein sequence ID" value="KAL1240218.1"/>
    <property type="molecule type" value="Genomic_DNA"/>
</dbReference>
<organism evidence="1 2">
    <name type="scientific">Trichinella spiralis</name>
    <name type="common">Trichina worm</name>
    <dbReference type="NCBI Taxonomy" id="6334"/>
    <lineage>
        <taxon>Eukaryota</taxon>
        <taxon>Metazoa</taxon>
        <taxon>Ecdysozoa</taxon>
        <taxon>Nematoda</taxon>
        <taxon>Enoplea</taxon>
        <taxon>Dorylaimia</taxon>
        <taxon>Trichinellida</taxon>
        <taxon>Trichinellidae</taxon>
        <taxon>Trichinella</taxon>
    </lineage>
</organism>
<reference evidence="1 2" key="1">
    <citation type="submission" date="2024-07" db="EMBL/GenBank/DDBJ databases">
        <title>Enhanced genomic and transcriptomic resources for Trichinella pseudospiralis and T. spiralis underpin the discovery of pronounced molecular differences between stages and species.</title>
        <authorList>
            <person name="Pasi K.K."/>
            <person name="La Rosa G."/>
            <person name="Gomez-Morales M.A."/>
            <person name="Tosini F."/>
            <person name="Sumanam S."/>
            <person name="Young N.D."/>
            <person name="Chang B.C."/>
            <person name="Robin G.B."/>
        </authorList>
    </citation>
    <scope>NUCLEOTIDE SEQUENCE [LARGE SCALE GENOMIC DNA]</scope>
    <source>
        <strain evidence="1">ISS534</strain>
    </source>
</reference>
<evidence type="ECO:0000313" key="1">
    <source>
        <dbReference type="EMBL" id="KAL1240218.1"/>
    </source>
</evidence>
<gene>
    <name evidence="1" type="ORF">TSPI_07323</name>
</gene>
<comment type="caution">
    <text evidence="1">The sequence shown here is derived from an EMBL/GenBank/DDBJ whole genome shotgun (WGS) entry which is preliminary data.</text>
</comment>
<dbReference type="Proteomes" id="UP001558632">
    <property type="component" value="Unassembled WGS sequence"/>
</dbReference>